<protein>
    <recommendedName>
        <fullName evidence="12">Glycosyl transferase CAP10 domain-containing protein</fullName>
    </recommendedName>
</protein>
<dbReference type="SMART" id="SM00557">
    <property type="entry name" value="IG_FLMN"/>
    <property type="match status" value="1"/>
</dbReference>
<name>A0ABD0LM82_9CAEN</name>
<gene>
    <name evidence="13" type="ORF">BaRGS_00008531</name>
</gene>
<keyword evidence="14" id="KW-1185">Reference proteome</keyword>
<dbReference type="InterPro" id="IPR013783">
    <property type="entry name" value="Ig-like_fold"/>
</dbReference>
<dbReference type="SMART" id="SM00672">
    <property type="entry name" value="CAP10"/>
    <property type="match status" value="1"/>
</dbReference>
<comment type="pathway">
    <text evidence="1">Protein modification; protein glycosylation.</text>
</comment>
<dbReference type="Pfam" id="PF00630">
    <property type="entry name" value="Filamin"/>
    <property type="match status" value="1"/>
</dbReference>
<evidence type="ECO:0000256" key="9">
    <source>
        <dbReference type="ARBA" id="ARBA00049246"/>
    </source>
</evidence>
<feature type="repeat" description="Filamin" evidence="10">
    <location>
        <begin position="32"/>
        <end position="138"/>
    </location>
</feature>
<comment type="similarity">
    <text evidence="2">Belongs to the KDELC family.</text>
</comment>
<keyword evidence="4" id="KW-0808">Transferase</keyword>
<dbReference type="InterPro" id="IPR051091">
    <property type="entry name" value="O-Glucosyltr/Glycosyltrsf_90"/>
</dbReference>
<evidence type="ECO:0000313" key="14">
    <source>
        <dbReference type="Proteomes" id="UP001519460"/>
    </source>
</evidence>
<sequence>MFFSPPGMAPGFLWKIGFCVVCYTICGSLAAKPEVDPKRCLVWGPGLRSHFNVPVRYFFIQAVDKDGTNFTDSVGDEIFELGVSGGNGERVRIRVDVLDRHDGVYIVRLKPYQAAENLQISITWKGQHVANSPYKIRGPIYQEKCYCPVQNRTRWYEELGCPSSYQQIEDDLAPFPKIDMEKVAPEAVYRKTHGTIIDFKMFVDAILLSLARKVRLPDVEFFVNLGDWPLEQQKPEDGAIPIVSWCGSDSTLDIIIPTYDITEATLEMLGRVTLDIFSVQANTGPKWPDKSQVAFWRGRDSRQERLQLAELSQKHPDMIDAALTNMFFFPKNEEKYGPNSKYQINVDGTVAAYRLPYLLAGDSVVLKQDSEYYEHFYKRLTPWEHYIPFKRDLSDLLDKIQWAREHDEEAQKISKNAQEFVRENLHPAEILCYHVKVFEEISKRLTKKPVATEGFELLEHPTDKFDSVCECKRLKKTAGKKRDEL</sequence>
<dbReference type="AlphaFoldDB" id="A0ABD0LM82"/>
<dbReference type="Pfam" id="PF05686">
    <property type="entry name" value="Glyco_transf_90"/>
    <property type="match status" value="1"/>
</dbReference>
<evidence type="ECO:0000313" key="13">
    <source>
        <dbReference type="EMBL" id="KAK7500308.1"/>
    </source>
</evidence>
<evidence type="ECO:0000256" key="1">
    <source>
        <dbReference type="ARBA" id="ARBA00004922"/>
    </source>
</evidence>
<dbReference type="InterPro" id="IPR006598">
    <property type="entry name" value="CAP10"/>
</dbReference>
<organism evidence="13 14">
    <name type="scientific">Batillaria attramentaria</name>
    <dbReference type="NCBI Taxonomy" id="370345"/>
    <lineage>
        <taxon>Eukaryota</taxon>
        <taxon>Metazoa</taxon>
        <taxon>Spiralia</taxon>
        <taxon>Lophotrochozoa</taxon>
        <taxon>Mollusca</taxon>
        <taxon>Gastropoda</taxon>
        <taxon>Caenogastropoda</taxon>
        <taxon>Sorbeoconcha</taxon>
        <taxon>Cerithioidea</taxon>
        <taxon>Batillariidae</taxon>
        <taxon>Batillaria</taxon>
    </lineage>
</organism>
<dbReference type="InterPro" id="IPR014756">
    <property type="entry name" value="Ig_E-set"/>
</dbReference>
<accession>A0ABD0LM82</accession>
<dbReference type="InterPro" id="IPR017868">
    <property type="entry name" value="Filamin/ABP280_repeat-like"/>
</dbReference>
<evidence type="ECO:0000256" key="6">
    <source>
        <dbReference type="ARBA" id="ARBA00022824"/>
    </source>
</evidence>
<evidence type="ECO:0000256" key="4">
    <source>
        <dbReference type="ARBA" id="ARBA00022679"/>
    </source>
</evidence>
<feature type="signal peptide" evidence="11">
    <location>
        <begin position="1"/>
        <end position="30"/>
    </location>
</feature>
<evidence type="ECO:0000256" key="7">
    <source>
        <dbReference type="ARBA" id="ARBA00023180"/>
    </source>
</evidence>
<dbReference type="FunFam" id="2.60.40.10:FF:000419">
    <property type="entry name" value="KDEL (Lys-Asp-Glu-Leu) containing 1"/>
    <property type="match status" value="1"/>
</dbReference>
<evidence type="ECO:0000256" key="2">
    <source>
        <dbReference type="ARBA" id="ARBA00006063"/>
    </source>
</evidence>
<comment type="catalytic activity">
    <reaction evidence="9">
        <text>L-seryl-[EGF-like domain protein] + UDP-alpha-D-glucose = 3-O-(beta-D-glucosyl)-L-seryl-[EGF-like domain protein] + UDP + H(+)</text>
        <dbReference type="Rhea" id="RHEA:58116"/>
        <dbReference type="Rhea" id="RHEA-COMP:14610"/>
        <dbReference type="Rhea" id="RHEA-COMP:16010"/>
        <dbReference type="ChEBI" id="CHEBI:15378"/>
        <dbReference type="ChEBI" id="CHEBI:29999"/>
        <dbReference type="ChEBI" id="CHEBI:58223"/>
        <dbReference type="ChEBI" id="CHEBI:58885"/>
        <dbReference type="ChEBI" id="CHEBI:140576"/>
    </reaction>
</comment>
<keyword evidence="5 11" id="KW-0732">Signal</keyword>
<dbReference type="Proteomes" id="UP001519460">
    <property type="component" value="Unassembled WGS sequence"/>
</dbReference>
<keyword evidence="3" id="KW-0328">Glycosyltransferase</keyword>
<dbReference type="PANTHER" id="PTHR12203">
    <property type="entry name" value="KDEL LYS-ASP-GLU-LEU CONTAINING - RELATED"/>
    <property type="match status" value="1"/>
</dbReference>
<dbReference type="SUPFAM" id="SSF81296">
    <property type="entry name" value="E set domains"/>
    <property type="match status" value="1"/>
</dbReference>
<evidence type="ECO:0000256" key="11">
    <source>
        <dbReference type="SAM" id="SignalP"/>
    </source>
</evidence>
<dbReference type="Gene3D" id="2.60.40.10">
    <property type="entry name" value="Immunoglobulins"/>
    <property type="match status" value="1"/>
</dbReference>
<feature type="domain" description="Glycosyl transferase CAP10" evidence="12">
    <location>
        <begin position="215"/>
        <end position="448"/>
    </location>
</feature>
<evidence type="ECO:0000256" key="10">
    <source>
        <dbReference type="PROSITE-ProRule" id="PRU00087"/>
    </source>
</evidence>
<comment type="caution">
    <text evidence="13">The sequence shown here is derived from an EMBL/GenBank/DDBJ whole genome shotgun (WGS) entry which is preliminary data.</text>
</comment>
<dbReference type="EMBL" id="JACVVK020000038">
    <property type="protein sequence ID" value="KAK7500308.1"/>
    <property type="molecule type" value="Genomic_DNA"/>
</dbReference>
<evidence type="ECO:0000259" key="12">
    <source>
        <dbReference type="SMART" id="SM00672"/>
    </source>
</evidence>
<feature type="chain" id="PRO_5044845835" description="Glycosyl transferase CAP10 domain-containing protein" evidence="11">
    <location>
        <begin position="31"/>
        <end position="485"/>
    </location>
</feature>
<dbReference type="GO" id="GO:0016757">
    <property type="term" value="F:glycosyltransferase activity"/>
    <property type="evidence" value="ECO:0007669"/>
    <property type="project" value="UniProtKB-KW"/>
</dbReference>
<comment type="catalytic activity">
    <reaction evidence="8">
        <text>L-seryl-[EGF-like domain protein] + UDP-alpha-D-xylose = 3-O-(beta-D-xylosyl)-L-seryl-[EGF-like domain protein] + UDP + H(+)</text>
        <dbReference type="Rhea" id="RHEA:62016"/>
        <dbReference type="Rhea" id="RHEA-COMP:16010"/>
        <dbReference type="Rhea" id="RHEA-COMP:16011"/>
        <dbReference type="ChEBI" id="CHEBI:15378"/>
        <dbReference type="ChEBI" id="CHEBI:29999"/>
        <dbReference type="ChEBI" id="CHEBI:57632"/>
        <dbReference type="ChEBI" id="CHEBI:58223"/>
        <dbReference type="ChEBI" id="CHEBI:132085"/>
    </reaction>
</comment>
<evidence type="ECO:0000256" key="8">
    <source>
        <dbReference type="ARBA" id="ARBA00047553"/>
    </source>
</evidence>
<dbReference type="InterPro" id="IPR001298">
    <property type="entry name" value="Filamin/ABP280_rpt"/>
</dbReference>
<reference evidence="13 14" key="1">
    <citation type="journal article" date="2023" name="Sci. Data">
        <title>Genome assembly of the Korean intertidal mud-creeper Batillaria attramentaria.</title>
        <authorList>
            <person name="Patra A.K."/>
            <person name="Ho P.T."/>
            <person name="Jun S."/>
            <person name="Lee S.J."/>
            <person name="Kim Y."/>
            <person name="Won Y.J."/>
        </authorList>
    </citation>
    <scope>NUCLEOTIDE SEQUENCE [LARGE SCALE GENOMIC DNA]</scope>
    <source>
        <strain evidence="13">Wonlab-2016</strain>
    </source>
</reference>
<keyword evidence="6" id="KW-0256">Endoplasmic reticulum</keyword>
<dbReference type="PROSITE" id="PS50194">
    <property type="entry name" value="FILAMIN_REPEAT"/>
    <property type="match status" value="1"/>
</dbReference>
<keyword evidence="7" id="KW-0325">Glycoprotein</keyword>
<evidence type="ECO:0000256" key="3">
    <source>
        <dbReference type="ARBA" id="ARBA00022676"/>
    </source>
</evidence>
<dbReference type="PANTHER" id="PTHR12203:SF122">
    <property type="entry name" value="GLYCOSYL TRANSFERASE CAP10 DOMAIN-CONTAINING PROTEIN"/>
    <property type="match status" value="1"/>
</dbReference>
<evidence type="ECO:0000256" key="5">
    <source>
        <dbReference type="ARBA" id="ARBA00022729"/>
    </source>
</evidence>
<proteinExistence type="inferred from homology"/>